<accession>A0A6A8D4T1</accession>
<evidence type="ECO:0000313" key="2">
    <source>
        <dbReference type="EMBL" id="MRG68790.1"/>
    </source>
</evidence>
<organism evidence="2 3">
    <name type="scientific">Limosilactobacillus reuteri</name>
    <name type="common">Lactobacillus reuteri</name>
    <dbReference type="NCBI Taxonomy" id="1598"/>
    <lineage>
        <taxon>Bacteria</taxon>
        <taxon>Bacillati</taxon>
        <taxon>Bacillota</taxon>
        <taxon>Bacilli</taxon>
        <taxon>Lactobacillales</taxon>
        <taxon>Lactobacillaceae</taxon>
        <taxon>Limosilactobacillus</taxon>
    </lineage>
</organism>
<dbReference type="AlphaFoldDB" id="A0A6A8D4T1"/>
<feature type="domain" description="Abortive infection protein-like C-terminal" evidence="1">
    <location>
        <begin position="89"/>
        <end position="149"/>
    </location>
</feature>
<proteinExistence type="predicted"/>
<dbReference type="Proteomes" id="UP000430985">
    <property type="component" value="Unassembled WGS sequence"/>
</dbReference>
<dbReference type="InterPro" id="IPR026001">
    <property type="entry name" value="Abi-like_C"/>
</dbReference>
<dbReference type="Pfam" id="PF14355">
    <property type="entry name" value="Abi_C"/>
    <property type="match status" value="1"/>
</dbReference>
<name>A0A6A8D4T1_LIMRT</name>
<comment type="caution">
    <text evidence="2">The sequence shown here is derived from an EMBL/GenBank/DDBJ whole genome shotgun (WGS) entry which is preliminary data.</text>
</comment>
<dbReference type="EMBL" id="WJNE01000006">
    <property type="protein sequence ID" value="MRG68790.1"/>
    <property type="molecule type" value="Genomic_DNA"/>
</dbReference>
<gene>
    <name evidence="2" type="ORF">GIX83_02840</name>
</gene>
<protein>
    <recommendedName>
        <fullName evidence="1">Abortive infection protein-like C-terminal domain-containing protein</fullName>
    </recommendedName>
</protein>
<dbReference type="RefSeq" id="WP_153702137.1">
    <property type="nucleotide sequence ID" value="NZ_CP130468.1"/>
</dbReference>
<evidence type="ECO:0000313" key="3">
    <source>
        <dbReference type="Proteomes" id="UP000430985"/>
    </source>
</evidence>
<evidence type="ECO:0000259" key="1">
    <source>
        <dbReference type="Pfam" id="PF14355"/>
    </source>
</evidence>
<sequence length="283" mass="32566">MANDFRSTDELLDVNYAITDKRSLMNKRFQDGELGEAINYARCMLEATCKYVYHELTGEEVEDVEGHDGYISLKNLSDTTIDKLSTLISHEEFLKDIKDNVTKIICGIGNVRNEGSASHGPRTRNIEPQREETLYLMSLAEDTCNFLLKLLYTRTHIEEANVVNGKFSESDLNNLGEKFEQTDGDFNYKVTDDMIDTFFWVRNEIVIQVTVTFKKPYYDLNTSSEGINEYIDNFLPEDVRGKKRNNGEKSFTVYSERHDRNFSINLDETNEGVVAYITNVESD</sequence>
<reference evidence="2 3" key="1">
    <citation type="submission" date="2019-11" db="EMBL/GenBank/DDBJ databases">
        <title>Draft genome sequence of 12 host-associated Lactobacillus reuteri rodent strains.</title>
        <authorList>
            <person name="Zhang S."/>
            <person name="Ozcam M."/>
            <person name="Van Pijkeren J.P."/>
        </authorList>
    </citation>
    <scope>NUCLEOTIDE SEQUENCE [LARGE SCALE GENOMIC DNA]</scope>
    <source>
        <strain evidence="2 3">Rat19</strain>
    </source>
</reference>